<evidence type="ECO:0000313" key="2">
    <source>
        <dbReference type="EMBL" id="MCB6184501.1"/>
    </source>
</evidence>
<dbReference type="InterPro" id="IPR036653">
    <property type="entry name" value="CinA-like_C"/>
</dbReference>
<organism evidence="2 3">
    <name type="scientific">Leeia speluncae</name>
    <dbReference type="NCBI Taxonomy" id="2884804"/>
    <lineage>
        <taxon>Bacteria</taxon>
        <taxon>Pseudomonadati</taxon>
        <taxon>Pseudomonadota</taxon>
        <taxon>Betaproteobacteria</taxon>
        <taxon>Neisseriales</taxon>
        <taxon>Leeiaceae</taxon>
        <taxon>Leeia</taxon>
    </lineage>
</organism>
<dbReference type="RefSeq" id="WP_227181311.1">
    <property type="nucleotide sequence ID" value="NZ_JAJBZT010000007.1"/>
</dbReference>
<dbReference type="SUPFAM" id="SSF142433">
    <property type="entry name" value="CinA-like"/>
    <property type="match status" value="1"/>
</dbReference>
<gene>
    <name evidence="2" type="ORF">LIN78_13210</name>
</gene>
<protein>
    <submittedName>
        <fullName evidence="2">CinA family protein</fullName>
    </submittedName>
</protein>
<dbReference type="InterPro" id="IPR008136">
    <property type="entry name" value="CinA_C"/>
</dbReference>
<sequence length="168" mass="17641">MHTDPHPDSSLYQLAYSVGDALKARNWFCSTAESCTGGGIASALTAIPGSSEWFFGGWVCYSNMAKEHQLGVQPQTLLNFGAVSEETVKEMAEGARHASHADIAVAVSGIAGPSGGSAEKPVGLVCIAWATATHTETAKFIFDGGRSDVRYQTIITTLNGILKLCCVS</sequence>
<reference evidence="2" key="1">
    <citation type="submission" date="2021-10" db="EMBL/GenBank/DDBJ databases">
        <title>The complete genome sequence of Leeia sp. TBRC 13508.</title>
        <authorList>
            <person name="Charoenyingcharoen P."/>
            <person name="Yukphan P."/>
        </authorList>
    </citation>
    <scope>NUCLEOTIDE SEQUENCE</scope>
    <source>
        <strain evidence="2">TBRC 13508</strain>
    </source>
</reference>
<comment type="caution">
    <text evidence="2">The sequence shown here is derived from an EMBL/GenBank/DDBJ whole genome shotgun (WGS) entry which is preliminary data.</text>
</comment>
<evidence type="ECO:0000313" key="3">
    <source>
        <dbReference type="Proteomes" id="UP001165395"/>
    </source>
</evidence>
<evidence type="ECO:0000259" key="1">
    <source>
        <dbReference type="Pfam" id="PF02464"/>
    </source>
</evidence>
<feature type="domain" description="CinA C-terminal" evidence="1">
    <location>
        <begin position="13"/>
        <end position="164"/>
    </location>
</feature>
<proteinExistence type="predicted"/>
<name>A0ABS8D8F9_9NEIS</name>
<dbReference type="NCBIfam" id="TIGR00199">
    <property type="entry name" value="PncC_domain"/>
    <property type="match status" value="1"/>
</dbReference>
<dbReference type="Pfam" id="PF02464">
    <property type="entry name" value="CinA"/>
    <property type="match status" value="1"/>
</dbReference>
<accession>A0ABS8D8F9</accession>
<dbReference type="EMBL" id="JAJBZT010000007">
    <property type="protein sequence ID" value="MCB6184501.1"/>
    <property type="molecule type" value="Genomic_DNA"/>
</dbReference>
<dbReference type="Gene3D" id="3.90.950.20">
    <property type="entry name" value="CinA-like"/>
    <property type="match status" value="1"/>
</dbReference>
<dbReference type="Proteomes" id="UP001165395">
    <property type="component" value="Unassembled WGS sequence"/>
</dbReference>
<keyword evidence="3" id="KW-1185">Reference proteome</keyword>